<dbReference type="GO" id="GO:0003924">
    <property type="term" value="F:GTPase activity"/>
    <property type="evidence" value="ECO:0007669"/>
    <property type="project" value="UniProtKB-UniRule"/>
</dbReference>
<feature type="region of interest" description="Disordered" evidence="13">
    <location>
        <begin position="1"/>
        <end position="28"/>
    </location>
</feature>
<evidence type="ECO:0000256" key="1">
    <source>
        <dbReference type="ARBA" id="ARBA00004496"/>
    </source>
</evidence>
<dbReference type="FunFam" id="2.40.30.10:FF:000008">
    <property type="entry name" value="Translation initiation factor IF-2"/>
    <property type="match status" value="1"/>
</dbReference>
<dbReference type="Gene3D" id="3.40.50.10050">
    <property type="entry name" value="Translation initiation factor IF- 2, domain 3"/>
    <property type="match status" value="1"/>
</dbReference>
<dbReference type="InterPro" id="IPR000795">
    <property type="entry name" value="T_Tr_GTP-bd_dom"/>
</dbReference>
<dbReference type="InterPro" id="IPR009000">
    <property type="entry name" value="Transl_B-barrel_sf"/>
</dbReference>
<dbReference type="EMBL" id="DSJL01000009">
    <property type="protein sequence ID" value="HEF64849.1"/>
    <property type="molecule type" value="Genomic_DNA"/>
</dbReference>
<dbReference type="InterPro" id="IPR053905">
    <property type="entry name" value="EF-G-like_DII"/>
</dbReference>
<dbReference type="CDD" id="cd03702">
    <property type="entry name" value="IF2_mtIF2_II"/>
    <property type="match status" value="1"/>
</dbReference>
<dbReference type="FunFam" id="3.40.50.300:FF:000019">
    <property type="entry name" value="Translation initiation factor IF-2"/>
    <property type="match status" value="1"/>
</dbReference>
<dbReference type="Gene3D" id="3.40.50.300">
    <property type="entry name" value="P-loop containing nucleotide triphosphate hydrolases"/>
    <property type="match status" value="1"/>
</dbReference>
<dbReference type="Pfam" id="PF22042">
    <property type="entry name" value="EF-G_D2"/>
    <property type="match status" value="1"/>
</dbReference>
<evidence type="ECO:0000313" key="14">
    <source>
        <dbReference type="EMBL" id="HEF64849.1"/>
    </source>
</evidence>
<keyword evidence="5 9" id="KW-0396">Initiation factor</keyword>
<dbReference type="NCBIfam" id="TIGR00487">
    <property type="entry name" value="IF-2"/>
    <property type="match status" value="1"/>
</dbReference>
<dbReference type="GO" id="GO:0003743">
    <property type="term" value="F:translation initiation factor activity"/>
    <property type="evidence" value="ECO:0007669"/>
    <property type="project" value="UniProtKB-UniRule"/>
</dbReference>
<dbReference type="InterPro" id="IPR000178">
    <property type="entry name" value="TF_IF2_bacterial-like"/>
</dbReference>
<accession>A0A7C1K4Z8</accession>
<proteinExistence type="inferred from homology"/>
<keyword evidence="6 9" id="KW-0547">Nucleotide-binding</keyword>
<feature type="binding site" evidence="9">
    <location>
        <begin position="173"/>
        <end position="177"/>
    </location>
    <ligand>
        <name>GTP</name>
        <dbReference type="ChEBI" id="CHEBI:37565"/>
    </ligand>
</feature>
<comment type="similarity">
    <text evidence="2 9 10">Belongs to the TRAFAC class translation factor GTPase superfamily. Classic translation factor GTPase family. IF-2 subfamily.</text>
</comment>
<dbReference type="InterPro" id="IPR005225">
    <property type="entry name" value="Small_GTP-bd"/>
</dbReference>
<feature type="coiled-coil region" evidence="12">
    <location>
        <begin position="423"/>
        <end position="450"/>
    </location>
</feature>
<dbReference type="NCBIfam" id="TIGR00231">
    <property type="entry name" value="small_GTP"/>
    <property type="match status" value="1"/>
</dbReference>
<evidence type="ECO:0000256" key="7">
    <source>
        <dbReference type="ARBA" id="ARBA00022917"/>
    </source>
</evidence>
<evidence type="ECO:0000256" key="11">
    <source>
        <dbReference type="RuleBase" id="RU000645"/>
    </source>
</evidence>
<evidence type="ECO:0000256" key="4">
    <source>
        <dbReference type="ARBA" id="ARBA00022490"/>
    </source>
</evidence>
<dbReference type="GO" id="GO:0005525">
    <property type="term" value="F:GTP binding"/>
    <property type="evidence" value="ECO:0007669"/>
    <property type="project" value="UniProtKB-KW"/>
</dbReference>
<evidence type="ECO:0000256" key="12">
    <source>
        <dbReference type="SAM" id="Coils"/>
    </source>
</evidence>
<dbReference type="CDD" id="cd01887">
    <property type="entry name" value="IF2_eIF5B"/>
    <property type="match status" value="1"/>
</dbReference>
<dbReference type="Pfam" id="PF11987">
    <property type="entry name" value="IF-2"/>
    <property type="match status" value="1"/>
</dbReference>
<evidence type="ECO:0000256" key="2">
    <source>
        <dbReference type="ARBA" id="ARBA00007733"/>
    </source>
</evidence>
<dbReference type="Pfam" id="PF03144">
    <property type="entry name" value="GTP_EFTU_D2"/>
    <property type="match status" value="1"/>
</dbReference>
<protein>
    <recommendedName>
        <fullName evidence="3 9">Translation initiation factor IF-2</fullName>
    </recommendedName>
</protein>
<dbReference type="FunFam" id="2.40.30.10:FF:000007">
    <property type="entry name" value="Translation initiation factor IF-2"/>
    <property type="match status" value="1"/>
</dbReference>
<comment type="caution">
    <text evidence="14">The sequence shown here is derived from an EMBL/GenBank/DDBJ whole genome shotgun (WGS) entry which is preliminary data.</text>
</comment>
<comment type="subcellular location">
    <subcellularLocation>
        <location evidence="1 9 11">Cytoplasm</location>
    </subcellularLocation>
</comment>
<evidence type="ECO:0000256" key="5">
    <source>
        <dbReference type="ARBA" id="ARBA00022540"/>
    </source>
</evidence>
<feature type="region of interest" description="G-domain" evidence="9">
    <location>
        <begin position="121"/>
        <end position="269"/>
    </location>
</feature>
<evidence type="ECO:0000256" key="13">
    <source>
        <dbReference type="SAM" id="MobiDB-lite"/>
    </source>
</evidence>
<organism evidence="14">
    <name type="scientific">Thermomicrobium roseum</name>
    <dbReference type="NCBI Taxonomy" id="500"/>
    <lineage>
        <taxon>Bacteria</taxon>
        <taxon>Pseudomonadati</taxon>
        <taxon>Thermomicrobiota</taxon>
        <taxon>Thermomicrobia</taxon>
        <taxon>Thermomicrobiales</taxon>
        <taxon>Thermomicrobiaceae</taxon>
        <taxon>Thermomicrobium</taxon>
    </lineage>
</organism>
<evidence type="ECO:0000256" key="6">
    <source>
        <dbReference type="ARBA" id="ARBA00022741"/>
    </source>
</evidence>
<feature type="binding site" evidence="9">
    <location>
        <begin position="127"/>
        <end position="134"/>
    </location>
    <ligand>
        <name>GTP</name>
        <dbReference type="ChEBI" id="CHEBI:37565"/>
    </ligand>
</feature>
<dbReference type="InterPro" id="IPR006847">
    <property type="entry name" value="IF2_N"/>
</dbReference>
<keyword evidence="12" id="KW-0175">Coiled coil</keyword>
<dbReference type="InterPro" id="IPR004161">
    <property type="entry name" value="EFTu-like_2"/>
</dbReference>
<dbReference type="SUPFAM" id="SSF52156">
    <property type="entry name" value="Initiation factor IF2/eIF5b, domain 3"/>
    <property type="match status" value="1"/>
</dbReference>
<evidence type="ECO:0000256" key="10">
    <source>
        <dbReference type="RuleBase" id="RU000644"/>
    </source>
</evidence>
<dbReference type="GO" id="GO:0005829">
    <property type="term" value="C:cytosol"/>
    <property type="evidence" value="ECO:0007669"/>
    <property type="project" value="TreeGrafter"/>
</dbReference>
<dbReference type="AlphaFoldDB" id="A0A7C1K4Z8"/>
<keyword evidence="7 9" id="KW-0648">Protein biosynthesis</keyword>
<evidence type="ECO:0000256" key="8">
    <source>
        <dbReference type="ARBA" id="ARBA00023134"/>
    </source>
</evidence>
<dbReference type="InterPro" id="IPR027417">
    <property type="entry name" value="P-loop_NTPase"/>
</dbReference>
<gene>
    <name evidence="9" type="primary">infB</name>
    <name evidence="14" type="ORF">ENP47_04520</name>
</gene>
<sequence length="620" mass="66857">MSTKAKKQAPTRPERSTPTTQRSGSGIATVKGPIEIGSVITVGELAEAIGVSAVELIKALMRRRVMASINQQIDFETAAAVAADFGVELVERTPEAVQQEKSLAEIVRLSAQEPGAVPRPPVVTIMGHVDHGKTKLLDAIRHTNVAEGEAGGITQHIGAYQVEVQGRKITFLDTPGHEAFTAMRARGAQVTDIAVLVVAADDGVMPQTREAVAHARAANVPIIVAINKIDLPTANPARVKQQLAEIGVIPEEYGGDVPVVEVSAKQRLGIEDLLEMILLVADLHELKANPNRPAIGVIIEAKIDQKRGPVATVLVQTGTLKLNDIVVAGATWGRVRAMFDDRGRKVRRAEPSMPVEILGLEEVPEAGDYLQVVEDERSAKEIAAQRALKRRAEAFAETRVIKLDEFHKGLQVGETRELRLILKADVQGSLEAIQNALAKLNDELEGVGITVLHAATGAISESDVMLAATTGAIVIGFNVRPDVAARRAAEATGVDIRYYDVIYHLLEDVRGAVTGLLAPETREVVDGVAEVRETFRLPNRAVAAGLYVVSGKAVRNARVRVIRDGKVIHEGTVASLRRFKEDVREVAAGYECGLTIDGFNDIRVGDQIEFYHIEQVPRGR</sequence>
<feature type="compositionally biased region" description="Polar residues" evidence="13">
    <location>
        <begin position="16"/>
        <end position="26"/>
    </location>
</feature>
<evidence type="ECO:0000256" key="3">
    <source>
        <dbReference type="ARBA" id="ARBA00020675"/>
    </source>
</evidence>
<dbReference type="CDD" id="cd03692">
    <property type="entry name" value="mtIF2_IVc"/>
    <property type="match status" value="1"/>
</dbReference>
<evidence type="ECO:0000256" key="9">
    <source>
        <dbReference type="HAMAP-Rule" id="MF_00100"/>
    </source>
</evidence>
<dbReference type="Pfam" id="PF00009">
    <property type="entry name" value="GTP_EFTU"/>
    <property type="match status" value="1"/>
</dbReference>
<dbReference type="InterPro" id="IPR044145">
    <property type="entry name" value="IF2_II"/>
</dbReference>
<dbReference type="Pfam" id="PF04760">
    <property type="entry name" value="IF2_N"/>
    <property type="match status" value="1"/>
</dbReference>
<reference evidence="14" key="1">
    <citation type="journal article" date="2020" name="mSystems">
        <title>Genome- and Community-Level Interaction Insights into Carbon Utilization and Element Cycling Functions of Hydrothermarchaeota in Hydrothermal Sediment.</title>
        <authorList>
            <person name="Zhou Z."/>
            <person name="Liu Y."/>
            <person name="Xu W."/>
            <person name="Pan J."/>
            <person name="Luo Z.H."/>
            <person name="Li M."/>
        </authorList>
    </citation>
    <scope>NUCLEOTIDE SEQUENCE [LARGE SCALE GENOMIC DNA]</scope>
    <source>
        <strain evidence="14">SpSt-222</strain>
    </source>
</reference>
<keyword evidence="4 9" id="KW-0963">Cytoplasm</keyword>
<dbReference type="PANTHER" id="PTHR43381">
    <property type="entry name" value="TRANSLATION INITIATION FACTOR IF-2-RELATED"/>
    <property type="match status" value="1"/>
</dbReference>
<comment type="function">
    <text evidence="9 10">One of the essential components for the initiation of protein synthesis. Protects formylmethionyl-tRNA from spontaneous hydrolysis and promotes its binding to the 30S ribosomal subunits. Also involved in the hydrolysis of GTP during the formation of the 70S ribosomal complex.</text>
</comment>
<dbReference type="PANTHER" id="PTHR43381:SF5">
    <property type="entry name" value="TR-TYPE G DOMAIN-CONTAINING PROTEIN"/>
    <property type="match status" value="1"/>
</dbReference>
<dbReference type="InterPro" id="IPR036925">
    <property type="entry name" value="TIF_IF2_dom3_sf"/>
</dbReference>
<dbReference type="PRINTS" id="PR00449">
    <property type="entry name" value="RASTRNSFRMNG"/>
</dbReference>
<feature type="binding site" evidence="9">
    <location>
        <begin position="227"/>
        <end position="230"/>
    </location>
    <ligand>
        <name>GTP</name>
        <dbReference type="ChEBI" id="CHEBI:37565"/>
    </ligand>
</feature>
<dbReference type="SUPFAM" id="SSF52540">
    <property type="entry name" value="P-loop containing nucleoside triphosphate hydrolases"/>
    <property type="match status" value="1"/>
</dbReference>
<dbReference type="HAMAP" id="MF_00100_B">
    <property type="entry name" value="IF_2_B"/>
    <property type="match status" value="1"/>
</dbReference>
<dbReference type="InterPro" id="IPR015760">
    <property type="entry name" value="TIF_IF2"/>
</dbReference>
<dbReference type="PROSITE" id="PS01176">
    <property type="entry name" value="IF2"/>
    <property type="match status" value="1"/>
</dbReference>
<dbReference type="FunFam" id="3.40.50.10050:FF:000001">
    <property type="entry name" value="Translation initiation factor IF-2"/>
    <property type="match status" value="1"/>
</dbReference>
<name>A0A7C1K4Z8_THERO</name>
<dbReference type="PROSITE" id="PS51722">
    <property type="entry name" value="G_TR_2"/>
    <property type="match status" value="1"/>
</dbReference>
<dbReference type="SUPFAM" id="SSF50447">
    <property type="entry name" value="Translation proteins"/>
    <property type="match status" value="2"/>
</dbReference>
<dbReference type="Gene3D" id="2.40.30.10">
    <property type="entry name" value="Translation factors"/>
    <property type="match status" value="2"/>
</dbReference>
<dbReference type="InterPro" id="IPR023115">
    <property type="entry name" value="TIF_IF2_dom3"/>
</dbReference>
<keyword evidence="8 9" id="KW-0342">GTP-binding</keyword>